<name>A0A6M3LKE8_9ZZZZ</name>
<sequence length="48" mass="5332">MDEITIKAVQKIASTRAGKNYDYETVEQICEAMVLLSAAIVNKEKEGE</sequence>
<gene>
    <name evidence="1" type="ORF">MM415B03722_0003</name>
</gene>
<dbReference type="EMBL" id="MT143264">
    <property type="protein sequence ID" value="QJA94829.1"/>
    <property type="molecule type" value="Genomic_DNA"/>
</dbReference>
<evidence type="ECO:0000313" key="1">
    <source>
        <dbReference type="EMBL" id="QJA94829.1"/>
    </source>
</evidence>
<reference evidence="1" key="1">
    <citation type="submission" date="2020-03" db="EMBL/GenBank/DDBJ databases">
        <title>The deep terrestrial virosphere.</title>
        <authorList>
            <person name="Holmfeldt K."/>
            <person name="Nilsson E."/>
            <person name="Simone D."/>
            <person name="Lopez-Fernandez M."/>
            <person name="Wu X."/>
            <person name="de Brujin I."/>
            <person name="Lundin D."/>
            <person name="Andersson A."/>
            <person name="Bertilsson S."/>
            <person name="Dopson M."/>
        </authorList>
    </citation>
    <scope>NUCLEOTIDE SEQUENCE</scope>
    <source>
        <strain evidence="1">MM415B03722</strain>
    </source>
</reference>
<organism evidence="1">
    <name type="scientific">viral metagenome</name>
    <dbReference type="NCBI Taxonomy" id="1070528"/>
    <lineage>
        <taxon>unclassified sequences</taxon>
        <taxon>metagenomes</taxon>
        <taxon>organismal metagenomes</taxon>
    </lineage>
</organism>
<protein>
    <submittedName>
        <fullName evidence="1">Uncharacterized protein</fullName>
    </submittedName>
</protein>
<accession>A0A6M3LKE8</accession>
<proteinExistence type="predicted"/>
<dbReference type="AlphaFoldDB" id="A0A6M3LKE8"/>